<evidence type="ECO:0000256" key="1">
    <source>
        <dbReference type="ARBA" id="ARBA00004496"/>
    </source>
</evidence>
<dbReference type="GO" id="GO:0005737">
    <property type="term" value="C:cytoplasm"/>
    <property type="evidence" value="ECO:0007669"/>
    <property type="project" value="UniProtKB-SubCell"/>
</dbReference>
<evidence type="ECO:0000256" key="6">
    <source>
        <dbReference type="ARBA" id="ARBA00022741"/>
    </source>
</evidence>
<dbReference type="CDD" id="cd07956">
    <property type="entry name" value="Anticodon_Ia_Arg"/>
    <property type="match status" value="1"/>
</dbReference>
<dbReference type="AlphaFoldDB" id="A0AAJ1R9B7"/>
<evidence type="ECO:0000256" key="10">
    <source>
        <dbReference type="ARBA" id="ARBA00049339"/>
    </source>
</evidence>
<dbReference type="EMBL" id="SDWY01000001">
    <property type="protein sequence ID" value="MDN6899630.1"/>
    <property type="molecule type" value="Genomic_DNA"/>
</dbReference>
<dbReference type="InterPro" id="IPR008909">
    <property type="entry name" value="DALR_anticod-bd"/>
</dbReference>
<evidence type="ECO:0000256" key="12">
    <source>
        <dbReference type="RuleBase" id="RU363038"/>
    </source>
</evidence>
<protein>
    <recommendedName>
        <fullName evidence="11">Arginine--tRNA ligase</fullName>
        <ecNumber evidence="11">6.1.1.19</ecNumber>
    </recommendedName>
    <alternativeName>
        <fullName evidence="11">Arginyl-tRNA synthetase</fullName>
        <shortName evidence="11">ArgRS</shortName>
    </alternativeName>
</protein>
<dbReference type="PANTHER" id="PTHR11956">
    <property type="entry name" value="ARGINYL-TRNA SYNTHETASE"/>
    <property type="match status" value="1"/>
</dbReference>
<evidence type="ECO:0000256" key="11">
    <source>
        <dbReference type="HAMAP-Rule" id="MF_00123"/>
    </source>
</evidence>
<dbReference type="SUPFAM" id="SSF52374">
    <property type="entry name" value="Nucleotidylyl transferase"/>
    <property type="match status" value="1"/>
</dbReference>
<reference evidence="16 17" key="1">
    <citation type="journal article" date="2019" name="Syst. Appl. Microbiol.">
        <title>Oenococcus sicerae sp. nov., isolated from French cider.</title>
        <authorList>
            <person name="Cousin F.J."/>
            <person name="Le Guellec R."/>
            <person name="Chagnot C."/>
            <person name="Goux D."/>
            <person name="Dalmasso M."/>
            <person name="Laplace J.M."/>
            <person name="Cretenet M."/>
        </authorList>
    </citation>
    <scope>NUCLEOTIDE SEQUENCE [LARGE SCALE GENOMIC DNA]</scope>
    <source>
        <strain evidence="16 17">UCMA 15228</strain>
    </source>
</reference>
<dbReference type="InterPro" id="IPR005148">
    <property type="entry name" value="Arg-tRNA-synth_N"/>
</dbReference>
<organism evidence="15 18">
    <name type="scientific">Oenococcus sicerae</name>
    <dbReference type="NCBI Taxonomy" id="2203724"/>
    <lineage>
        <taxon>Bacteria</taxon>
        <taxon>Bacillati</taxon>
        <taxon>Bacillota</taxon>
        <taxon>Bacilli</taxon>
        <taxon>Lactobacillales</taxon>
        <taxon>Lactobacillaceae</taxon>
        <taxon>Oenococcus</taxon>
    </lineage>
</organism>
<comment type="catalytic activity">
    <reaction evidence="10 11">
        <text>tRNA(Arg) + L-arginine + ATP = L-arginyl-tRNA(Arg) + AMP + diphosphate</text>
        <dbReference type="Rhea" id="RHEA:20301"/>
        <dbReference type="Rhea" id="RHEA-COMP:9658"/>
        <dbReference type="Rhea" id="RHEA-COMP:9673"/>
        <dbReference type="ChEBI" id="CHEBI:30616"/>
        <dbReference type="ChEBI" id="CHEBI:32682"/>
        <dbReference type="ChEBI" id="CHEBI:33019"/>
        <dbReference type="ChEBI" id="CHEBI:78442"/>
        <dbReference type="ChEBI" id="CHEBI:78513"/>
        <dbReference type="ChEBI" id="CHEBI:456215"/>
        <dbReference type="EC" id="6.1.1.19"/>
    </reaction>
</comment>
<dbReference type="Pfam" id="PF05746">
    <property type="entry name" value="DALR_1"/>
    <property type="match status" value="1"/>
</dbReference>
<evidence type="ECO:0000256" key="8">
    <source>
        <dbReference type="ARBA" id="ARBA00022917"/>
    </source>
</evidence>
<gene>
    <name evidence="11" type="primary">argS</name>
    <name evidence="16" type="ORF">DLJ48_07175</name>
    <name evidence="15" type="ORF">EVC35_01225</name>
</gene>
<dbReference type="GO" id="GO:0004814">
    <property type="term" value="F:arginine-tRNA ligase activity"/>
    <property type="evidence" value="ECO:0007669"/>
    <property type="project" value="UniProtKB-UniRule"/>
</dbReference>
<keyword evidence="8 11" id="KW-0648">Protein biosynthesis</keyword>
<evidence type="ECO:0000313" key="17">
    <source>
        <dbReference type="Proteomes" id="UP000286907"/>
    </source>
</evidence>
<dbReference type="SUPFAM" id="SSF55190">
    <property type="entry name" value="Arginyl-tRNA synthetase (ArgRS), N-terminal 'additional' domain"/>
    <property type="match status" value="1"/>
</dbReference>
<dbReference type="EC" id="6.1.1.19" evidence="11"/>
<dbReference type="SUPFAM" id="SSF47323">
    <property type="entry name" value="Anticodon-binding domain of a subclass of class I aminoacyl-tRNA synthetases"/>
    <property type="match status" value="1"/>
</dbReference>
<dbReference type="NCBIfam" id="TIGR00456">
    <property type="entry name" value="argS"/>
    <property type="match status" value="1"/>
</dbReference>
<accession>A0AAJ1R9B7</accession>
<dbReference type="InterPro" id="IPR009080">
    <property type="entry name" value="tRNAsynth_Ia_anticodon-bd"/>
</dbReference>
<comment type="similarity">
    <text evidence="2 11 12">Belongs to the class-I aminoacyl-tRNA synthetase family.</text>
</comment>
<dbReference type="Proteomes" id="UP001167919">
    <property type="component" value="Unassembled WGS sequence"/>
</dbReference>
<dbReference type="PANTHER" id="PTHR11956:SF5">
    <property type="entry name" value="ARGININE--TRNA LIGASE, CYTOPLASMIC"/>
    <property type="match status" value="1"/>
</dbReference>
<dbReference type="InterPro" id="IPR001278">
    <property type="entry name" value="Arg-tRNA-ligase"/>
</dbReference>
<evidence type="ECO:0000256" key="3">
    <source>
        <dbReference type="ARBA" id="ARBA00011245"/>
    </source>
</evidence>
<dbReference type="GO" id="GO:0005524">
    <property type="term" value="F:ATP binding"/>
    <property type="evidence" value="ECO:0007669"/>
    <property type="project" value="UniProtKB-UniRule"/>
</dbReference>
<dbReference type="InterPro" id="IPR014729">
    <property type="entry name" value="Rossmann-like_a/b/a_fold"/>
</dbReference>
<evidence type="ECO:0000313" key="15">
    <source>
        <dbReference type="EMBL" id="MDN6899630.1"/>
    </source>
</evidence>
<evidence type="ECO:0000256" key="5">
    <source>
        <dbReference type="ARBA" id="ARBA00022598"/>
    </source>
</evidence>
<feature type="domain" description="DALR anticodon binding" evidence="13">
    <location>
        <begin position="453"/>
        <end position="566"/>
    </location>
</feature>
<dbReference type="FunFam" id="1.10.730.10:FF:000006">
    <property type="entry name" value="Arginyl-tRNA synthetase 2, mitochondrial"/>
    <property type="match status" value="1"/>
</dbReference>
<dbReference type="PRINTS" id="PR01038">
    <property type="entry name" value="TRNASYNTHARG"/>
</dbReference>
<keyword evidence="5 11" id="KW-0436">Ligase</keyword>
<keyword evidence="4 11" id="KW-0963">Cytoplasm</keyword>
<sequence>MDFTQIVAKKINHVFEDTFEQQHLEKVIEQPKDLSKGDYAFPAFILAKHFHQAPQVIANKIVSGIDHSNFAKIEANGPYVNFFIQRSQFADQLLKDIVSTAHFGQNQDGIDQNVVIDLSSPNIAKPMSMGHLRSTVIGEAISKIAQANGYHTIKINFLGDWGTQFGLMIAAYKHWGDDDLINADPVNELVKLYVKINHEAESNPDLKDEGRAWFKKLEDGDQQATELWNWFKTVSLKEFQKVYDRLGVTFDSMDGEAFYNDKMAPVVKMFADKGLLTKSQGAEIIDLPKLLPDENYPIAMIKRSDGATQYITRDLASAIYRHDHYRFAKSLYVVGAEQKDHFDQMKAILRLAGDDWADDIEHIGFGLITMNGKKMSTRKGNVVALADVLDAAKRLAAKQISEKNPDLKNADQVAEEVGAGAVVFNDLQKDRHLAIDFNLEEIVQFEGDTGPYVQYTHARAMSILRKSKQTVDSQTGLILEDDEAWMIVSKLASYPGIVRRAWQLREPSVVAKYLLLLSRDFNSYYAHTKILVDDSGLNSRLYLVTALSKILEDGLNLLGVHAPDQM</sequence>
<name>A0AAJ1R9B7_9LACO</name>
<dbReference type="GO" id="GO:0006420">
    <property type="term" value="P:arginyl-tRNA aminoacylation"/>
    <property type="evidence" value="ECO:0007669"/>
    <property type="project" value="UniProtKB-UniRule"/>
</dbReference>
<dbReference type="HAMAP" id="MF_00123">
    <property type="entry name" value="Arg_tRNA_synth"/>
    <property type="match status" value="1"/>
</dbReference>
<dbReference type="Proteomes" id="UP000286907">
    <property type="component" value="Chromosome"/>
</dbReference>
<dbReference type="CDD" id="cd00671">
    <property type="entry name" value="ArgRS_core"/>
    <property type="match status" value="1"/>
</dbReference>
<evidence type="ECO:0000313" key="16">
    <source>
        <dbReference type="EMBL" id="QAS70318.1"/>
    </source>
</evidence>
<dbReference type="RefSeq" id="WP_128686785.1">
    <property type="nucleotide sequence ID" value="NZ_CP029684.2"/>
</dbReference>
<evidence type="ECO:0000259" key="13">
    <source>
        <dbReference type="SMART" id="SM00836"/>
    </source>
</evidence>
<keyword evidence="17" id="KW-1185">Reference proteome</keyword>
<evidence type="ECO:0000256" key="9">
    <source>
        <dbReference type="ARBA" id="ARBA00023146"/>
    </source>
</evidence>
<dbReference type="FunFam" id="3.40.50.620:FF:000116">
    <property type="entry name" value="Arginine--tRNA ligase"/>
    <property type="match status" value="1"/>
</dbReference>
<dbReference type="SMART" id="SM01016">
    <property type="entry name" value="Arg_tRNA_synt_N"/>
    <property type="match status" value="1"/>
</dbReference>
<evidence type="ECO:0000259" key="14">
    <source>
        <dbReference type="SMART" id="SM01016"/>
    </source>
</evidence>
<dbReference type="Pfam" id="PF00750">
    <property type="entry name" value="tRNA-synt_1d"/>
    <property type="match status" value="1"/>
</dbReference>
<keyword evidence="6 11" id="KW-0547">Nucleotide-binding</keyword>
<dbReference type="Gene3D" id="1.10.730.10">
    <property type="entry name" value="Isoleucyl-tRNA Synthetase, Domain 1"/>
    <property type="match status" value="1"/>
</dbReference>
<evidence type="ECO:0000256" key="4">
    <source>
        <dbReference type="ARBA" id="ARBA00022490"/>
    </source>
</evidence>
<reference evidence="16" key="3">
    <citation type="submission" date="2020-01" db="EMBL/GenBank/DDBJ databases">
        <authorList>
            <person name="Cousin F.J."/>
            <person name="Le Guellec R."/>
            <person name="Cretenet M."/>
        </authorList>
    </citation>
    <scope>NUCLEOTIDE SEQUENCE</scope>
    <source>
        <strain evidence="16">UCMA 15228</strain>
    </source>
</reference>
<dbReference type="Gene3D" id="3.30.1360.70">
    <property type="entry name" value="Arginyl tRNA synthetase N-terminal domain"/>
    <property type="match status" value="1"/>
</dbReference>
<dbReference type="EMBL" id="CP029684">
    <property type="protein sequence ID" value="QAS70318.1"/>
    <property type="molecule type" value="Genomic_DNA"/>
</dbReference>
<comment type="subcellular location">
    <subcellularLocation>
        <location evidence="1 11">Cytoplasm</location>
    </subcellularLocation>
</comment>
<keyword evidence="9 11" id="KW-0030">Aminoacyl-tRNA synthetase</keyword>
<feature type="short sequence motif" description="'HIGH' region" evidence="11">
    <location>
        <begin position="121"/>
        <end position="131"/>
    </location>
</feature>
<proteinExistence type="inferred from homology"/>
<comment type="subunit">
    <text evidence="3 11">Monomer.</text>
</comment>
<dbReference type="InterPro" id="IPR035684">
    <property type="entry name" value="ArgRS_core"/>
</dbReference>
<reference evidence="15" key="2">
    <citation type="submission" date="2019-01" db="EMBL/GenBank/DDBJ databases">
        <title>Oenococcus sicerae UCMA17102.</title>
        <authorList>
            <person name="Cousin F.J."/>
            <person name="Le Guellec R."/>
            <person name="Cretenet M."/>
        </authorList>
    </citation>
    <scope>NUCLEOTIDE SEQUENCE</scope>
    <source>
        <strain evidence="15">UCMA17102</strain>
    </source>
</reference>
<evidence type="ECO:0000256" key="2">
    <source>
        <dbReference type="ARBA" id="ARBA00005594"/>
    </source>
</evidence>
<evidence type="ECO:0000256" key="7">
    <source>
        <dbReference type="ARBA" id="ARBA00022840"/>
    </source>
</evidence>
<dbReference type="InterPro" id="IPR036695">
    <property type="entry name" value="Arg-tRNA-synth_N_sf"/>
</dbReference>
<feature type="domain" description="Arginyl tRNA synthetase N-terminal" evidence="14">
    <location>
        <begin position="5"/>
        <end position="84"/>
    </location>
</feature>
<dbReference type="Gene3D" id="3.40.50.620">
    <property type="entry name" value="HUPs"/>
    <property type="match status" value="1"/>
</dbReference>
<dbReference type="SMART" id="SM00836">
    <property type="entry name" value="DALR_1"/>
    <property type="match status" value="1"/>
</dbReference>
<dbReference type="Pfam" id="PF03485">
    <property type="entry name" value="Arg_tRNA_synt_N"/>
    <property type="match status" value="1"/>
</dbReference>
<keyword evidence="7 11" id="KW-0067">ATP-binding</keyword>
<evidence type="ECO:0000313" key="18">
    <source>
        <dbReference type="Proteomes" id="UP001167919"/>
    </source>
</evidence>